<dbReference type="Proteomes" id="UP000001646">
    <property type="component" value="Unplaced"/>
</dbReference>
<dbReference type="Pfam" id="PF00801">
    <property type="entry name" value="PKD"/>
    <property type="match status" value="1"/>
</dbReference>
<dbReference type="GO" id="GO:0042438">
    <property type="term" value="P:melanin biosynthetic process"/>
    <property type="evidence" value="ECO:0007669"/>
    <property type="project" value="Ensembl"/>
</dbReference>
<dbReference type="GO" id="GO:0097487">
    <property type="term" value="C:multivesicular body, internal vesicle"/>
    <property type="evidence" value="ECO:0007669"/>
    <property type="project" value="Ensembl"/>
</dbReference>
<dbReference type="InterPro" id="IPR045219">
    <property type="entry name" value="PKAT"/>
</dbReference>
<keyword evidence="5" id="KW-1133">Transmembrane helix</keyword>
<dbReference type="GO" id="GO:0033106">
    <property type="term" value="C:cis-Golgi network membrane"/>
    <property type="evidence" value="ECO:0007669"/>
    <property type="project" value="Ensembl"/>
</dbReference>
<evidence type="ECO:0000313" key="8">
    <source>
        <dbReference type="Ensembl" id="ENSACAP00000005360.3"/>
    </source>
</evidence>
<feature type="compositionally biased region" description="Polar residues" evidence="4">
    <location>
        <begin position="350"/>
        <end position="361"/>
    </location>
</feature>
<dbReference type="InterPro" id="IPR022409">
    <property type="entry name" value="PKD/Chitinase_dom"/>
</dbReference>
<dbReference type="GO" id="GO:0042470">
    <property type="term" value="C:melanosome"/>
    <property type="evidence" value="ECO:0000318"/>
    <property type="project" value="GO_Central"/>
</dbReference>
<dbReference type="GO" id="GO:0033162">
    <property type="term" value="C:melanosome membrane"/>
    <property type="evidence" value="ECO:0007669"/>
    <property type="project" value="Ensembl"/>
</dbReference>
<feature type="transmembrane region" description="Helical" evidence="5">
    <location>
        <begin position="680"/>
        <end position="700"/>
    </location>
</feature>
<evidence type="ECO:0000256" key="4">
    <source>
        <dbReference type="SAM" id="MobiDB-lite"/>
    </source>
</evidence>
<dbReference type="STRING" id="28377.ENSACAP00000005360"/>
<dbReference type="GeneTree" id="ENSGT00950000183188"/>
<feature type="compositionally biased region" description="Low complexity" evidence="4">
    <location>
        <begin position="334"/>
        <end position="349"/>
    </location>
</feature>
<dbReference type="InterPro" id="IPR000601">
    <property type="entry name" value="PKD_dom"/>
</dbReference>
<dbReference type="GeneID" id="100555348"/>
<dbReference type="GO" id="GO:0048023">
    <property type="term" value="P:positive regulation of melanin biosynthetic process"/>
    <property type="evidence" value="ECO:0007669"/>
    <property type="project" value="Ensembl"/>
</dbReference>
<keyword evidence="5" id="KW-0812">Transmembrane</keyword>
<evidence type="ECO:0000256" key="3">
    <source>
        <dbReference type="ARBA" id="ARBA00025776"/>
    </source>
</evidence>
<dbReference type="CTD" id="6490"/>
<keyword evidence="9" id="KW-1185">Reference proteome</keyword>
<evidence type="ECO:0000259" key="7">
    <source>
        <dbReference type="PROSITE" id="PS50093"/>
    </source>
</evidence>
<keyword evidence="2" id="KW-0325">Glycoprotein</keyword>
<dbReference type="SMART" id="SM00089">
    <property type="entry name" value="PKD"/>
    <property type="match status" value="1"/>
</dbReference>
<dbReference type="AlphaFoldDB" id="H9GA93"/>
<reference evidence="8" key="1">
    <citation type="submission" date="2009-12" db="EMBL/GenBank/DDBJ databases">
        <title>The Genome Sequence of Anolis carolinensis (Green Anole Lizard).</title>
        <authorList>
            <consortium name="The Genome Sequencing Platform"/>
            <person name="Di Palma F."/>
            <person name="Alfoldi J."/>
            <person name="Heiman D."/>
            <person name="Young S."/>
            <person name="Grabherr M."/>
            <person name="Johnson J."/>
            <person name="Lander E.S."/>
            <person name="Lindblad-Toh K."/>
        </authorList>
    </citation>
    <scope>NUCLEOTIDE SEQUENCE [LARGE SCALE GENOMIC DNA]</scope>
    <source>
        <strain evidence="8">JBL SC #1</strain>
    </source>
</reference>
<feature type="domain" description="PKD" evidence="7">
    <location>
        <begin position="261"/>
        <end position="298"/>
    </location>
</feature>
<accession>H9GA93</accession>
<dbReference type="KEGG" id="acs:100555348"/>
<dbReference type="Pfam" id="PF20433">
    <property type="entry name" value="PKAT_KLD"/>
    <property type="match status" value="1"/>
</dbReference>
<dbReference type="PANTHER" id="PTHR11861:SF1">
    <property type="entry name" value="MELANOCYTE PROTEIN PMEL"/>
    <property type="match status" value="1"/>
</dbReference>
<feature type="region of interest" description="Disordered" evidence="4">
    <location>
        <begin position="334"/>
        <end position="387"/>
    </location>
</feature>
<gene>
    <name evidence="8" type="primary">PMEL</name>
</gene>
<feature type="compositionally biased region" description="Pro residues" evidence="4">
    <location>
        <begin position="365"/>
        <end position="382"/>
    </location>
</feature>
<dbReference type="InterPro" id="IPR013783">
    <property type="entry name" value="Ig-like_fold"/>
</dbReference>
<feature type="chain" id="PRO_5003620996" evidence="6">
    <location>
        <begin position="22"/>
        <end position="753"/>
    </location>
</feature>
<dbReference type="Pfam" id="PF26141">
    <property type="entry name" value="PMEL_NMB_N"/>
    <property type="match status" value="1"/>
</dbReference>
<reference evidence="8" key="2">
    <citation type="submission" date="2025-08" db="UniProtKB">
        <authorList>
            <consortium name="Ensembl"/>
        </authorList>
    </citation>
    <scope>IDENTIFICATION</scope>
</reference>
<reference evidence="8" key="3">
    <citation type="submission" date="2025-09" db="UniProtKB">
        <authorList>
            <consortium name="Ensembl"/>
        </authorList>
    </citation>
    <scope>IDENTIFICATION</scope>
</reference>
<dbReference type="InterPro" id="IPR059017">
    <property type="entry name" value="PMEL_NMB_N"/>
</dbReference>
<dbReference type="GO" id="GO:0005886">
    <property type="term" value="C:plasma membrane"/>
    <property type="evidence" value="ECO:0000318"/>
    <property type="project" value="GO_Central"/>
</dbReference>
<dbReference type="InterPro" id="IPR046846">
    <property type="entry name" value="PKAT_KLD"/>
</dbReference>
<evidence type="ECO:0000256" key="2">
    <source>
        <dbReference type="ARBA" id="ARBA00023180"/>
    </source>
</evidence>
<comment type="similarity">
    <text evidence="3">Belongs to the PMEL/NMB family.</text>
</comment>
<protein>
    <submittedName>
        <fullName evidence="8">Premelanosome protein</fullName>
    </submittedName>
</protein>
<dbReference type="eggNOG" id="ENOG502QV5K">
    <property type="taxonomic scope" value="Eukaryota"/>
</dbReference>
<dbReference type="GO" id="GO:0032438">
    <property type="term" value="P:melanosome organization"/>
    <property type="evidence" value="ECO:0000318"/>
    <property type="project" value="GO_Central"/>
</dbReference>
<dbReference type="Ensembl" id="ENSACAT00000005477.4">
    <property type="protein sequence ID" value="ENSACAP00000005360.3"/>
    <property type="gene ID" value="ENSACAG00000005471.4"/>
</dbReference>
<organism evidence="8 9">
    <name type="scientific">Anolis carolinensis</name>
    <name type="common">Green anole</name>
    <name type="synonym">American chameleon</name>
    <dbReference type="NCBI Taxonomy" id="28377"/>
    <lineage>
        <taxon>Eukaryota</taxon>
        <taxon>Metazoa</taxon>
        <taxon>Chordata</taxon>
        <taxon>Craniata</taxon>
        <taxon>Vertebrata</taxon>
        <taxon>Euteleostomi</taxon>
        <taxon>Lepidosauria</taxon>
        <taxon>Squamata</taxon>
        <taxon>Bifurcata</taxon>
        <taxon>Unidentata</taxon>
        <taxon>Episquamata</taxon>
        <taxon>Toxicofera</taxon>
        <taxon>Iguania</taxon>
        <taxon>Dactyloidae</taxon>
        <taxon>Anolis</taxon>
    </lineage>
</organism>
<dbReference type="PANTHER" id="PTHR11861">
    <property type="entry name" value="MELANOCYTE PROTEIN PMEL 17-RELATED"/>
    <property type="match status" value="1"/>
</dbReference>
<dbReference type="CDD" id="cd00146">
    <property type="entry name" value="PKD"/>
    <property type="match status" value="1"/>
</dbReference>
<sequence length="753" mass="78671">MLQSRWYLWVALGALLAVATAQRRAYGRNNKREQNWSQKHPGYKTWNSRLYPKWREGDAKQRNCWKGGEVTFDISNDAPTITGAKATFSIALRFPGNQTVLPDGRVVWSHNCTVNGTYVSEGDPVFPDQGTNASDCFFPDGQPFSPSDRGKRGKFVYVWQTWGRYWQVVDGPASLLTIDTGEVPLGSYSMEVEVYHYRGREKFIPIGGTSSQFSITDQIPFNVDIAQVLDVDGADGSFVLNRAISFGVRLHDPSQYLRDADISYSWDFGDGSGTLISQATMVTHTYLTVGTFSPRVVLQAAIPLGSCGSTSEEPLIIPTTALGSTVAQATIPVTTPSPTTAQSPTALPTVSSIPGTGSAGVQSPVPDPVTPAVPSEQPPEPATPEADPLSTAAAAAAVTVISAVPEGAGLAVASVDPATVVSANVVDDTAGTEDPLAMTTAMPASLPGTIAPTAAATAVPASLPGTEQPASSITATVEDAPDTLASTVLSPAASTAVLPGASTTLPSATNTPVSPVAGSTEDAATISLPVSVPTETGTIATEVVQIVVKRQAPSSCLLYRYGTFGTNLDIVQGIESVEIVQIVPLVTAVADNTVDLTVTCQGSLPDEVCTTISDPECLVAQETVCSPVQPSPDCQLVLRQAFNDSGVYCVNISLANANSLAVASTQVNIQAGRSPASSQITLVVGVVLVAAALGAVAYVYRRARYIPLRAVMSAGTSPRSWLPDRTAVRLFLRQAFGQGANGESSPLLSGNVI</sequence>
<dbReference type="FunFam" id="2.60.40.10:FF:001512">
    <property type="entry name" value="Premelanosome protein a"/>
    <property type="match status" value="1"/>
</dbReference>
<dbReference type="InterPro" id="IPR035986">
    <property type="entry name" value="PKD_dom_sf"/>
</dbReference>
<evidence type="ECO:0000256" key="1">
    <source>
        <dbReference type="ARBA" id="ARBA00022729"/>
    </source>
</evidence>
<dbReference type="HOGENOM" id="CLU_017264_0_0_1"/>
<dbReference type="GO" id="GO:0032585">
    <property type="term" value="C:multivesicular body membrane"/>
    <property type="evidence" value="ECO:0007669"/>
    <property type="project" value="Ensembl"/>
</dbReference>
<dbReference type="PROSITE" id="PS50093">
    <property type="entry name" value="PKD"/>
    <property type="match status" value="1"/>
</dbReference>
<keyword evidence="5" id="KW-0472">Membrane</keyword>
<proteinExistence type="inferred from homology"/>
<dbReference type="InParanoid" id="H9GA93"/>
<feature type="signal peptide" evidence="6">
    <location>
        <begin position="1"/>
        <end position="21"/>
    </location>
</feature>
<evidence type="ECO:0000256" key="5">
    <source>
        <dbReference type="SAM" id="Phobius"/>
    </source>
</evidence>
<name>H9GA93_ANOCA</name>
<dbReference type="SUPFAM" id="SSF49299">
    <property type="entry name" value="PKD domain"/>
    <property type="match status" value="1"/>
</dbReference>
<evidence type="ECO:0000313" key="9">
    <source>
        <dbReference type="Proteomes" id="UP000001646"/>
    </source>
</evidence>
<dbReference type="FunCoup" id="H9GA93">
    <property type="interactions" value="149"/>
</dbReference>
<keyword evidence="1 6" id="KW-0732">Signal</keyword>
<dbReference type="GO" id="GO:0005789">
    <property type="term" value="C:endoplasmic reticulum membrane"/>
    <property type="evidence" value="ECO:0007669"/>
    <property type="project" value="Ensembl"/>
</dbReference>
<dbReference type="GO" id="GO:0042802">
    <property type="term" value="F:identical protein binding"/>
    <property type="evidence" value="ECO:0007669"/>
    <property type="project" value="Ensembl"/>
</dbReference>
<dbReference type="Bgee" id="ENSACAG00000005471">
    <property type="expression patterns" value="Expressed in kidney and 7 other cell types or tissues"/>
</dbReference>
<dbReference type="Gene3D" id="2.60.40.10">
    <property type="entry name" value="Immunoglobulins"/>
    <property type="match status" value="1"/>
</dbReference>
<dbReference type="OrthoDB" id="9939762at2759"/>
<evidence type="ECO:0000256" key="6">
    <source>
        <dbReference type="SAM" id="SignalP"/>
    </source>
</evidence>
<dbReference type="GO" id="GO:0070062">
    <property type="term" value="C:extracellular exosome"/>
    <property type="evidence" value="ECO:0007669"/>
    <property type="project" value="Ensembl"/>
</dbReference>